<evidence type="ECO:0000313" key="2">
    <source>
        <dbReference type="RefSeq" id="XP_026291723.2"/>
    </source>
</evidence>
<dbReference type="SUPFAM" id="SSF52047">
    <property type="entry name" value="RNI-like"/>
    <property type="match status" value="1"/>
</dbReference>
<dbReference type="GeneID" id="113216193"/>
<sequence>MKLPRLHTVVLSRDSNQPTNATFEALRSLLRAHSGQLRCVSLGVDKTLFPVLSGCSEDLHRLEVPAVKRAGMAAVLQRLRGLKELRIYVGTNSYRTDSKLTDFIEFLDSWRRGFQLERLELRMADDETLGALAPDHLAGLRHLDLGLYGVDSRSYRYDPEDLPPSLSALKDLHLPRLRSLVLRYAGLRSIRSFRDISAANIPALELVVVVFTDYPAGIVGEVKMFEELVRRAPMASLHVNMRMAKWSDEVVRICRHPGGANECGLCAEAEALLLADGMSDAIEVEHVEVL</sequence>
<dbReference type="Proteomes" id="UP000504606">
    <property type="component" value="Unplaced"/>
</dbReference>
<organism evidence="1 2">
    <name type="scientific">Frankliniella occidentalis</name>
    <name type="common">Western flower thrips</name>
    <name type="synonym">Euthrips occidentalis</name>
    <dbReference type="NCBI Taxonomy" id="133901"/>
    <lineage>
        <taxon>Eukaryota</taxon>
        <taxon>Metazoa</taxon>
        <taxon>Ecdysozoa</taxon>
        <taxon>Arthropoda</taxon>
        <taxon>Hexapoda</taxon>
        <taxon>Insecta</taxon>
        <taxon>Pterygota</taxon>
        <taxon>Neoptera</taxon>
        <taxon>Paraneoptera</taxon>
        <taxon>Thysanoptera</taxon>
        <taxon>Terebrantia</taxon>
        <taxon>Thripoidea</taxon>
        <taxon>Thripidae</taxon>
        <taxon>Frankliniella</taxon>
    </lineage>
</organism>
<dbReference type="KEGG" id="foc:113216193"/>
<keyword evidence="1" id="KW-1185">Reference proteome</keyword>
<accession>A0A6J1TEM5</accession>
<name>A0A6J1TEM5_FRAOC</name>
<evidence type="ECO:0000313" key="1">
    <source>
        <dbReference type="Proteomes" id="UP000504606"/>
    </source>
</evidence>
<dbReference type="InterPro" id="IPR032675">
    <property type="entry name" value="LRR_dom_sf"/>
</dbReference>
<dbReference type="RefSeq" id="XP_026291723.2">
    <property type="nucleotide sequence ID" value="XM_026435938.2"/>
</dbReference>
<protein>
    <submittedName>
        <fullName evidence="2">Uncharacterized protein LOC113216193</fullName>
    </submittedName>
</protein>
<proteinExistence type="predicted"/>
<dbReference type="AlphaFoldDB" id="A0A6J1TEM5"/>
<reference evidence="2" key="1">
    <citation type="submission" date="2025-08" db="UniProtKB">
        <authorList>
            <consortium name="RefSeq"/>
        </authorList>
    </citation>
    <scope>IDENTIFICATION</scope>
    <source>
        <tissue evidence="2">Whole organism</tissue>
    </source>
</reference>
<dbReference type="Gene3D" id="3.80.10.10">
    <property type="entry name" value="Ribonuclease Inhibitor"/>
    <property type="match status" value="1"/>
</dbReference>
<gene>
    <name evidence="2" type="primary">LOC113216193</name>
</gene>